<dbReference type="InterPro" id="IPR023209">
    <property type="entry name" value="DAO"/>
</dbReference>
<dbReference type="SUPFAM" id="SSF51971">
    <property type="entry name" value="Nucleotide-binding domain"/>
    <property type="match status" value="1"/>
</dbReference>
<dbReference type="EMBL" id="CAJNIZ010021569">
    <property type="protein sequence ID" value="CAE7453238.1"/>
    <property type="molecule type" value="Genomic_DNA"/>
</dbReference>
<evidence type="ECO:0000259" key="6">
    <source>
        <dbReference type="Pfam" id="PF01266"/>
    </source>
</evidence>
<evidence type="ECO:0000313" key="7">
    <source>
        <dbReference type="EMBL" id="CAE7453238.1"/>
    </source>
</evidence>
<keyword evidence="5" id="KW-0560">Oxidoreductase</keyword>
<feature type="domain" description="FAD dependent oxidoreductase" evidence="6">
    <location>
        <begin position="15"/>
        <end position="358"/>
    </location>
</feature>
<evidence type="ECO:0000256" key="2">
    <source>
        <dbReference type="ARBA" id="ARBA00006730"/>
    </source>
</evidence>
<organism evidence="7 8">
    <name type="scientific">Symbiodinium pilosum</name>
    <name type="common">Dinoflagellate</name>
    <dbReference type="NCBI Taxonomy" id="2952"/>
    <lineage>
        <taxon>Eukaryota</taxon>
        <taxon>Sar</taxon>
        <taxon>Alveolata</taxon>
        <taxon>Dinophyceae</taxon>
        <taxon>Suessiales</taxon>
        <taxon>Symbiodiniaceae</taxon>
        <taxon>Symbiodinium</taxon>
    </lineage>
</organism>
<evidence type="ECO:0000313" key="8">
    <source>
        <dbReference type="Proteomes" id="UP000649617"/>
    </source>
</evidence>
<reference evidence="7" key="1">
    <citation type="submission" date="2021-02" db="EMBL/GenBank/DDBJ databases">
        <authorList>
            <person name="Dougan E. K."/>
            <person name="Rhodes N."/>
            <person name="Thang M."/>
            <person name="Chan C."/>
        </authorList>
    </citation>
    <scope>NUCLEOTIDE SEQUENCE</scope>
</reference>
<accession>A0A812RUM3</accession>
<keyword evidence="3" id="KW-0285">Flavoprotein</keyword>
<dbReference type="AlphaFoldDB" id="A0A812RUM3"/>
<dbReference type="Gene3D" id="3.30.9.10">
    <property type="entry name" value="D-Amino Acid Oxidase, subunit A, domain 2"/>
    <property type="match status" value="1"/>
</dbReference>
<dbReference type="PANTHER" id="PTHR11530:SF11">
    <property type="entry name" value="D-ASPARTATE OXIDASE"/>
    <property type="match status" value="1"/>
</dbReference>
<keyword evidence="4" id="KW-0274">FAD</keyword>
<comment type="cofactor">
    <cofactor evidence="1">
        <name>FAD</name>
        <dbReference type="ChEBI" id="CHEBI:57692"/>
    </cofactor>
</comment>
<dbReference type="PANTHER" id="PTHR11530">
    <property type="entry name" value="D-AMINO ACID OXIDASE"/>
    <property type="match status" value="1"/>
</dbReference>
<evidence type="ECO:0000256" key="4">
    <source>
        <dbReference type="ARBA" id="ARBA00022827"/>
    </source>
</evidence>
<dbReference type="OrthoDB" id="2015447at2759"/>
<dbReference type="GO" id="GO:0003884">
    <property type="term" value="F:D-amino-acid oxidase activity"/>
    <property type="evidence" value="ECO:0007669"/>
    <property type="project" value="InterPro"/>
</dbReference>
<dbReference type="SUPFAM" id="SSF54373">
    <property type="entry name" value="FAD-linked reductases, C-terminal domain"/>
    <property type="match status" value="1"/>
</dbReference>
<dbReference type="GO" id="GO:0005737">
    <property type="term" value="C:cytoplasm"/>
    <property type="evidence" value="ECO:0007669"/>
    <property type="project" value="TreeGrafter"/>
</dbReference>
<dbReference type="InterPro" id="IPR006076">
    <property type="entry name" value="FAD-dep_OxRdtase"/>
</dbReference>
<dbReference type="Gene3D" id="3.40.50.720">
    <property type="entry name" value="NAD(P)-binding Rossmann-like Domain"/>
    <property type="match status" value="1"/>
</dbReference>
<evidence type="ECO:0000256" key="3">
    <source>
        <dbReference type="ARBA" id="ARBA00022630"/>
    </source>
</evidence>
<dbReference type="InterPro" id="IPR006181">
    <property type="entry name" value="D-amino_acid_oxidase_CS"/>
</dbReference>
<dbReference type="GO" id="GO:0019478">
    <property type="term" value="P:D-amino acid catabolic process"/>
    <property type="evidence" value="ECO:0007669"/>
    <property type="project" value="TreeGrafter"/>
</dbReference>
<gene>
    <name evidence="7" type="primary">ddo-1</name>
    <name evidence="7" type="ORF">SPIL2461_LOCUS11106</name>
</gene>
<proteinExistence type="inferred from homology"/>
<dbReference type="Pfam" id="PF01266">
    <property type="entry name" value="DAO"/>
    <property type="match status" value="1"/>
</dbReference>
<dbReference type="GO" id="GO:0071949">
    <property type="term" value="F:FAD binding"/>
    <property type="evidence" value="ECO:0007669"/>
    <property type="project" value="InterPro"/>
</dbReference>
<keyword evidence="8" id="KW-1185">Reference proteome</keyword>
<evidence type="ECO:0000256" key="1">
    <source>
        <dbReference type="ARBA" id="ARBA00001974"/>
    </source>
</evidence>
<dbReference type="PROSITE" id="PS00677">
    <property type="entry name" value="DAO"/>
    <property type="match status" value="1"/>
</dbReference>
<name>A0A812RUM3_SYMPI</name>
<sequence>MRVKLYSPRHPLHPSTCSMGAGGLWMPFHCDDPRTGRWAAETLDELFTYETQGQADGGQEQLVEIVPILKLLEESGRPVSDEPGTDNFGDPEEWTKDPRLHFQRLSIEKLFQLNKVNRFRLPFKHELIDAGYRYGHLFFPPIVNSPLMLAHLLEEASKTLEEVDVPSSPADETREFCESMSDVMDLAATKNCDAVVNCTGLGSRQLCQDNEVLGARGILLNFERTELGRREPNGDEANRKDIAIMAESGPWASETMPCYMIPRGSRIVVGGSYLEEDGCQTITQEERAQLFRNAFHLGIDLDKSRPVQQWVGFRPYRPMVRCQVDPNYIGSSIKLIHNYGHGGSGWTVNVGAAKECASLVQEALQG</sequence>
<protein>
    <submittedName>
        <fullName evidence="7">Ddo-1 protein</fullName>
    </submittedName>
</protein>
<dbReference type="Proteomes" id="UP000649617">
    <property type="component" value="Unassembled WGS sequence"/>
</dbReference>
<comment type="similarity">
    <text evidence="2">Belongs to the DAMOX/DASOX family.</text>
</comment>
<evidence type="ECO:0000256" key="5">
    <source>
        <dbReference type="ARBA" id="ARBA00023002"/>
    </source>
</evidence>
<comment type="caution">
    <text evidence="7">The sequence shown here is derived from an EMBL/GenBank/DDBJ whole genome shotgun (WGS) entry which is preliminary data.</text>
</comment>